<protein>
    <recommendedName>
        <fullName evidence="1">BTB domain-containing protein</fullName>
    </recommendedName>
</protein>
<dbReference type="Proteomes" id="UP000226431">
    <property type="component" value="Unassembled WGS sequence"/>
</dbReference>
<sequence>MERPPYEDIVISPTFRFIVGPDRREFHLHSALVSRQSAVLDNLVNGDFREAKNKEAVLEDVDEHTFVRFCEFAYTGDYSEPKPEMVESAILVTHARLYVFADCYQVDKLADVSVHRLRKTLDVLKGVTTDTEGLTELVRLCFEETAPGTLKNMVTMYASFEMSRLWAHPAFRKLVEESNELSVALIDAIVPIFLG</sequence>
<dbReference type="AlphaFoldDB" id="A0A2C5ZHC7"/>
<evidence type="ECO:0000259" key="1">
    <source>
        <dbReference type="PROSITE" id="PS50097"/>
    </source>
</evidence>
<evidence type="ECO:0000313" key="3">
    <source>
        <dbReference type="Proteomes" id="UP000226431"/>
    </source>
</evidence>
<dbReference type="PANTHER" id="PTHR47843">
    <property type="entry name" value="BTB DOMAIN-CONTAINING PROTEIN-RELATED"/>
    <property type="match status" value="1"/>
</dbReference>
<proteinExistence type="predicted"/>
<dbReference type="OrthoDB" id="9997739at2759"/>
<dbReference type="InterPro" id="IPR011333">
    <property type="entry name" value="SKP1/BTB/POZ_sf"/>
</dbReference>
<reference evidence="2 3" key="1">
    <citation type="submission" date="2017-06" db="EMBL/GenBank/DDBJ databases">
        <title>Ant-infecting Ophiocordyceps genomes reveal a high diversity of potential behavioral manipulation genes and a possible major role for enterotoxins.</title>
        <authorList>
            <person name="De Bekker C."/>
            <person name="Evans H.C."/>
            <person name="Brachmann A."/>
            <person name="Hughes D.P."/>
        </authorList>
    </citation>
    <scope>NUCLEOTIDE SEQUENCE [LARGE SCALE GENOMIC DNA]</scope>
    <source>
        <strain evidence="2 3">Map16</strain>
    </source>
</reference>
<gene>
    <name evidence="2" type="ORF">CDD80_5268</name>
</gene>
<keyword evidence="3" id="KW-1185">Reference proteome</keyword>
<dbReference type="InterPro" id="IPR000210">
    <property type="entry name" value="BTB/POZ_dom"/>
</dbReference>
<dbReference type="Gene3D" id="3.30.710.10">
    <property type="entry name" value="Potassium Channel Kv1.1, Chain A"/>
    <property type="match status" value="1"/>
</dbReference>
<comment type="caution">
    <text evidence="2">The sequence shown here is derived from an EMBL/GenBank/DDBJ whole genome shotgun (WGS) entry which is preliminary data.</text>
</comment>
<dbReference type="EMBL" id="NJES01000051">
    <property type="protein sequence ID" value="PHH79273.1"/>
    <property type="molecule type" value="Genomic_DNA"/>
</dbReference>
<feature type="domain" description="BTB" evidence="1">
    <location>
        <begin position="7"/>
        <end position="82"/>
    </location>
</feature>
<accession>A0A2C5ZHC7</accession>
<dbReference type="PROSITE" id="PS50097">
    <property type="entry name" value="BTB"/>
    <property type="match status" value="1"/>
</dbReference>
<name>A0A2C5ZHC7_9HYPO</name>
<dbReference type="Pfam" id="PF00651">
    <property type="entry name" value="BTB"/>
    <property type="match status" value="1"/>
</dbReference>
<evidence type="ECO:0000313" key="2">
    <source>
        <dbReference type="EMBL" id="PHH79273.1"/>
    </source>
</evidence>
<organism evidence="2 3">
    <name type="scientific">Ophiocordyceps camponoti-rufipedis</name>
    <dbReference type="NCBI Taxonomy" id="2004952"/>
    <lineage>
        <taxon>Eukaryota</taxon>
        <taxon>Fungi</taxon>
        <taxon>Dikarya</taxon>
        <taxon>Ascomycota</taxon>
        <taxon>Pezizomycotina</taxon>
        <taxon>Sordariomycetes</taxon>
        <taxon>Hypocreomycetidae</taxon>
        <taxon>Hypocreales</taxon>
        <taxon>Ophiocordycipitaceae</taxon>
        <taxon>Ophiocordyceps</taxon>
    </lineage>
</organism>
<dbReference type="SUPFAM" id="SSF54695">
    <property type="entry name" value="POZ domain"/>
    <property type="match status" value="1"/>
</dbReference>
<dbReference type="STRING" id="2004952.A0A2C5ZHC7"/>